<name>A0ABU6SEY4_9FABA</name>
<dbReference type="Gene3D" id="1.10.10.60">
    <property type="entry name" value="Homeodomain-like"/>
    <property type="match status" value="1"/>
</dbReference>
<keyword evidence="2" id="KW-0677">Repeat</keyword>
<keyword evidence="6" id="KW-0539">Nucleus</keyword>
<dbReference type="InterPro" id="IPR051953">
    <property type="entry name" value="Plant_SW-associated_TFs"/>
</dbReference>
<keyword evidence="3" id="KW-0805">Transcription regulation</keyword>
<evidence type="ECO:0000256" key="5">
    <source>
        <dbReference type="ARBA" id="ARBA00023163"/>
    </source>
</evidence>
<evidence type="ECO:0000313" key="7">
    <source>
        <dbReference type="EMBL" id="MED6134862.1"/>
    </source>
</evidence>
<comment type="caution">
    <text evidence="7">The sequence shown here is derived from an EMBL/GenBank/DDBJ whole genome shotgun (WGS) entry which is preliminary data.</text>
</comment>
<evidence type="ECO:0000256" key="1">
    <source>
        <dbReference type="ARBA" id="ARBA00004123"/>
    </source>
</evidence>
<comment type="subcellular location">
    <subcellularLocation>
        <location evidence="1">Nucleus</location>
    </subcellularLocation>
</comment>
<proteinExistence type="predicted"/>
<organism evidence="7 8">
    <name type="scientific">Stylosanthes scabra</name>
    <dbReference type="NCBI Taxonomy" id="79078"/>
    <lineage>
        <taxon>Eukaryota</taxon>
        <taxon>Viridiplantae</taxon>
        <taxon>Streptophyta</taxon>
        <taxon>Embryophyta</taxon>
        <taxon>Tracheophyta</taxon>
        <taxon>Spermatophyta</taxon>
        <taxon>Magnoliopsida</taxon>
        <taxon>eudicotyledons</taxon>
        <taxon>Gunneridae</taxon>
        <taxon>Pentapetalae</taxon>
        <taxon>rosids</taxon>
        <taxon>fabids</taxon>
        <taxon>Fabales</taxon>
        <taxon>Fabaceae</taxon>
        <taxon>Papilionoideae</taxon>
        <taxon>50 kb inversion clade</taxon>
        <taxon>dalbergioids sensu lato</taxon>
        <taxon>Dalbergieae</taxon>
        <taxon>Pterocarpus clade</taxon>
        <taxon>Stylosanthes</taxon>
    </lineage>
</organism>
<dbReference type="EMBL" id="JASCZI010060638">
    <property type="protein sequence ID" value="MED6134862.1"/>
    <property type="molecule type" value="Genomic_DNA"/>
</dbReference>
<evidence type="ECO:0000256" key="4">
    <source>
        <dbReference type="ARBA" id="ARBA00023125"/>
    </source>
</evidence>
<dbReference type="PANTHER" id="PTHR47997">
    <property type="entry name" value="MYB DOMAIN PROTEIN 55"/>
    <property type="match status" value="1"/>
</dbReference>
<evidence type="ECO:0000256" key="6">
    <source>
        <dbReference type="ARBA" id="ARBA00023242"/>
    </source>
</evidence>
<protein>
    <submittedName>
        <fullName evidence="7">Uncharacterized protein</fullName>
    </submittedName>
</protein>
<evidence type="ECO:0000313" key="8">
    <source>
        <dbReference type="Proteomes" id="UP001341840"/>
    </source>
</evidence>
<reference evidence="7 8" key="1">
    <citation type="journal article" date="2023" name="Plants (Basel)">
        <title>Bridging the Gap: Combining Genomics and Transcriptomics Approaches to Understand Stylosanthes scabra, an Orphan Legume from the Brazilian Caatinga.</title>
        <authorList>
            <person name="Ferreira-Neto J.R.C."/>
            <person name="da Silva M.D."/>
            <person name="Binneck E."/>
            <person name="de Melo N.F."/>
            <person name="da Silva R.H."/>
            <person name="de Melo A.L.T.M."/>
            <person name="Pandolfi V."/>
            <person name="Bustamante F.O."/>
            <person name="Brasileiro-Vidal A.C."/>
            <person name="Benko-Iseppon A.M."/>
        </authorList>
    </citation>
    <scope>NUCLEOTIDE SEQUENCE [LARGE SCALE GENOMIC DNA]</scope>
    <source>
        <tissue evidence="7">Leaves</tissue>
    </source>
</reference>
<dbReference type="PANTHER" id="PTHR47997:SF75">
    <property type="entry name" value="MYB DOMAIN PROTEIN 55"/>
    <property type="match status" value="1"/>
</dbReference>
<sequence>MAEEAKLFSYPFPEYKIGRTDNEIKNLWNSCLKKKLRQRGIDPGSFCYKRESLHQDTNVPSGNNNNNNLLNMKNTTTMVSSSWGLVTDCNSVSPRKEAHQIHLMEAEKAKWCECLQNPILMLATVQNNQASLSLTNCNPDISQPTAVLFSIPRENDPSAILSVSFHCIFVTPFLNLDPLLDAPVGTILTKEFSLT</sequence>
<keyword evidence="8" id="KW-1185">Reference proteome</keyword>
<gene>
    <name evidence="7" type="ORF">PIB30_040875</name>
</gene>
<evidence type="ECO:0000256" key="3">
    <source>
        <dbReference type="ARBA" id="ARBA00023015"/>
    </source>
</evidence>
<accession>A0ABU6SEY4</accession>
<evidence type="ECO:0000256" key="2">
    <source>
        <dbReference type="ARBA" id="ARBA00022737"/>
    </source>
</evidence>
<keyword evidence="4" id="KW-0238">DNA-binding</keyword>
<dbReference type="Proteomes" id="UP001341840">
    <property type="component" value="Unassembled WGS sequence"/>
</dbReference>
<keyword evidence="5" id="KW-0804">Transcription</keyword>